<proteinExistence type="predicted"/>
<sequence>MRDDKDTRTGELPIPGRAGRPPANGLRAMTDAERAAAYRQRRKEQRSELVMMRRGWEYASESMLIDWIRDASRLTGSKRAKLIMLYAQELANRVS</sequence>
<reference evidence="2 3" key="1">
    <citation type="submission" date="2023-05" db="EMBL/GenBank/DDBJ databases">
        <title>Complete Genome Resource of Xanthomonas oryzae pv. leersiae Strain YNJC Isolated From Plateau Japonica Rice in Southwest China.</title>
        <authorList>
            <person name="Aa X."/>
            <person name="Mei L."/>
            <person name="Liu P."/>
            <person name="Yang Y."/>
            <person name="Tang C."/>
            <person name="Zhang F."/>
            <person name="Dong C."/>
            <person name="Wang B."/>
            <person name="Chen X."/>
            <person name="Dai L."/>
        </authorList>
    </citation>
    <scope>NUCLEOTIDE SEQUENCE [LARGE SCALE GENOMIC DNA]</scope>
    <source>
        <strain evidence="2 3">YNJC</strain>
    </source>
</reference>
<dbReference type="AlphaFoldDB" id="A0AAJ6GWS3"/>
<protein>
    <submittedName>
        <fullName evidence="2">Uncharacterized protein</fullName>
    </submittedName>
</protein>
<evidence type="ECO:0000256" key="1">
    <source>
        <dbReference type="SAM" id="MobiDB-lite"/>
    </source>
</evidence>
<gene>
    <name evidence="2" type="ORF">QN060_11010</name>
</gene>
<dbReference type="EMBL" id="CP127225">
    <property type="protein sequence ID" value="WIX08414.1"/>
    <property type="molecule type" value="Genomic_DNA"/>
</dbReference>
<dbReference type="Proteomes" id="UP001228059">
    <property type="component" value="Chromosome"/>
</dbReference>
<evidence type="ECO:0000313" key="3">
    <source>
        <dbReference type="Proteomes" id="UP001228059"/>
    </source>
</evidence>
<evidence type="ECO:0000313" key="2">
    <source>
        <dbReference type="EMBL" id="WIX08414.1"/>
    </source>
</evidence>
<dbReference type="RefSeq" id="WP_285957401.1">
    <property type="nucleotide sequence ID" value="NZ_CP127225.1"/>
</dbReference>
<name>A0AAJ6GWS3_9XANT</name>
<feature type="region of interest" description="Disordered" evidence="1">
    <location>
        <begin position="1"/>
        <end position="25"/>
    </location>
</feature>
<accession>A0AAJ6GWS3</accession>
<organism evidence="2 3">
    <name type="scientific">Xanthomonas oryzae pv. leersiae</name>
    <dbReference type="NCBI Taxonomy" id="3112258"/>
    <lineage>
        <taxon>Bacteria</taxon>
        <taxon>Pseudomonadati</taxon>
        <taxon>Pseudomonadota</taxon>
        <taxon>Gammaproteobacteria</taxon>
        <taxon>Lysobacterales</taxon>
        <taxon>Lysobacteraceae</taxon>
        <taxon>Xanthomonas</taxon>
    </lineage>
</organism>